<organism evidence="1 2">
    <name type="scientific">Hibiscus sabdariffa</name>
    <name type="common">roselle</name>
    <dbReference type="NCBI Taxonomy" id="183260"/>
    <lineage>
        <taxon>Eukaryota</taxon>
        <taxon>Viridiplantae</taxon>
        <taxon>Streptophyta</taxon>
        <taxon>Embryophyta</taxon>
        <taxon>Tracheophyta</taxon>
        <taxon>Spermatophyta</taxon>
        <taxon>Magnoliopsida</taxon>
        <taxon>eudicotyledons</taxon>
        <taxon>Gunneridae</taxon>
        <taxon>Pentapetalae</taxon>
        <taxon>rosids</taxon>
        <taxon>malvids</taxon>
        <taxon>Malvales</taxon>
        <taxon>Malvaceae</taxon>
        <taxon>Malvoideae</taxon>
        <taxon>Hibiscus</taxon>
    </lineage>
</organism>
<name>A0ABR2PC15_9ROSI</name>
<proteinExistence type="predicted"/>
<keyword evidence="2" id="KW-1185">Reference proteome</keyword>
<evidence type="ECO:0000313" key="1">
    <source>
        <dbReference type="EMBL" id="KAK8985818.1"/>
    </source>
</evidence>
<sequence length="120" mass="13279">MSIGTLVSTSSKRSGVMCFTVTDNLMDILDLLCVPNADEPHPDCEGVALIYKRNLGCFAKYARPSNCPRVRERSTKLRIAAYLLRGSILPIQACVAGMAIRPLRCPQVNTRNSLIARKKR</sequence>
<evidence type="ECO:0000313" key="2">
    <source>
        <dbReference type="Proteomes" id="UP001396334"/>
    </source>
</evidence>
<dbReference type="Proteomes" id="UP001396334">
    <property type="component" value="Unassembled WGS sequence"/>
</dbReference>
<accession>A0ABR2PC15</accession>
<gene>
    <name evidence="1" type="ORF">V6N11_047311</name>
</gene>
<dbReference type="EMBL" id="JBBPBN010000067">
    <property type="protein sequence ID" value="KAK8985818.1"/>
    <property type="molecule type" value="Genomic_DNA"/>
</dbReference>
<protein>
    <submittedName>
        <fullName evidence="1">Uncharacterized protein</fullName>
    </submittedName>
</protein>
<comment type="caution">
    <text evidence="1">The sequence shown here is derived from an EMBL/GenBank/DDBJ whole genome shotgun (WGS) entry which is preliminary data.</text>
</comment>
<reference evidence="1 2" key="1">
    <citation type="journal article" date="2024" name="G3 (Bethesda)">
        <title>Genome assembly of Hibiscus sabdariffa L. provides insights into metabolisms of medicinal natural products.</title>
        <authorList>
            <person name="Kim T."/>
        </authorList>
    </citation>
    <scope>NUCLEOTIDE SEQUENCE [LARGE SCALE GENOMIC DNA]</scope>
    <source>
        <strain evidence="1">TK-2024</strain>
        <tissue evidence="1">Old leaves</tissue>
    </source>
</reference>